<gene>
    <name evidence="1" type="ORF">H9757_01310</name>
</gene>
<dbReference type="GO" id="GO:0008237">
    <property type="term" value="F:metallopeptidase activity"/>
    <property type="evidence" value="ECO:0007669"/>
    <property type="project" value="InterPro"/>
</dbReference>
<dbReference type="Gene3D" id="3.40.390.10">
    <property type="entry name" value="Collagenase (Catalytic Domain)"/>
    <property type="match status" value="1"/>
</dbReference>
<name>A0A9D2SXP2_9FIRM</name>
<comment type="caution">
    <text evidence="1">The sequence shown here is derived from an EMBL/GenBank/DDBJ whole genome shotgun (WGS) entry which is preliminary data.</text>
</comment>
<proteinExistence type="predicted"/>
<dbReference type="Proteomes" id="UP000823894">
    <property type="component" value="Unassembled WGS sequence"/>
</dbReference>
<protein>
    <submittedName>
        <fullName evidence="1">Uncharacterized protein</fullName>
    </submittedName>
</protein>
<evidence type="ECO:0000313" key="1">
    <source>
        <dbReference type="EMBL" id="HJC37695.1"/>
    </source>
</evidence>
<sequence length="441" mass="51407">MIRDFSDRAKQDLMNMVAQVENEKLCDFTDWVGDCWYSFEEWIGLLNLKEDLSNVNEYHKKVIDKNNTTLNELEAIFSKVYAVEAEYHSGFCSIISACNSFNKILQTLIEIISPENGSFSPEEMNALLPERFTEYQEYLSKYGELRVKKLLEHYKSMDVVSNDDKDEFIRVYEIYNPEKKKKLDNLLSKLTEEQIREVKYILYTADEPYRSIYLNELESYTIGNVSGSDTGVFRPFDNTINVDMIKEPTNPRGPYTTFFHESGHALDYNFYNDGNFYSLTYRNSEGQSLMDVIYEDVRNDIRKTIARYTKDKNTQEDLLNYIMGAGSIDVNKLSKKEKQLLQYIQAYYKKDMHGAQNESCSDVYGGVTNNIISGEYGHWSDSYWYDRKGNPTGSQATELWAEYYSYCMTDNEEALENLREHFPNAAKFLDEMAESMASKRG</sequence>
<reference evidence="1" key="1">
    <citation type="journal article" date="2021" name="PeerJ">
        <title>Extensive microbial diversity within the chicken gut microbiome revealed by metagenomics and culture.</title>
        <authorList>
            <person name="Gilroy R."/>
            <person name="Ravi A."/>
            <person name="Getino M."/>
            <person name="Pursley I."/>
            <person name="Horton D.L."/>
            <person name="Alikhan N.F."/>
            <person name="Baker D."/>
            <person name="Gharbi K."/>
            <person name="Hall N."/>
            <person name="Watson M."/>
            <person name="Adriaenssens E.M."/>
            <person name="Foster-Nyarko E."/>
            <person name="Jarju S."/>
            <person name="Secka A."/>
            <person name="Antonio M."/>
            <person name="Oren A."/>
            <person name="Chaudhuri R.R."/>
            <person name="La Ragione R."/>
            <person name="Hildebrand F."/>
            <person name="Pallen M.J."/>
        </authorList>
    </citation>
    <scope>NUCLEOTIDE SEQUENCE</scope>
    <source>
        <strain evidence="1">ChiGjej1B1-1692</strain>
    </source>
</reference>
<accession>A0A9D2SXP2</accession>
<dbReference type="AlphaFoldDB" id="A0A9D2SXP2"/>
<dbReference type="SUPFAM" id="SSF55486">
    <property type="entry name" value="Metalloproteases ('zincins'), catalytic domain"/>
    <property type="match status" value="1"/>
</dbReference>
<dbReference type="EMBL" id="DWWK01000015">
    <property type="protein sequence ID" value="HJC37695.1"/>
    <property type="molecule type" value="Genomic_DNA"/>
</dbReference>
<reference evidence="1" key="2">
    <citation type="submission" date="2021-04" db="EMBL/GenBank/DDBJ databases">
        <authorList>
            <person name="Gilroy R."/>
        </authorList>
    </citation>
    <scope>NUCLEOTIDE SEQUENCE</scope>
    <source>
        <strain evidence="1">ChiGjej1B1-1692</strain>
    </source>
</reference>
<organism evidence="1 2">
    <name type="scientific">Candidatus Mediterraneibacter faecigallinarum</name>
    <dbReference type="NCBI Taxonomy" id="2838669"/>
    <lineage>
        <taxon>Bacteria</taxon>
        <taxon>Bacillati</taxon>
        <taxon>Bacillota</taxon>
        <taxon>Clostridia</taxon>
        <taxon>Lachnospirales</taxon>
        <taxon>Lachnospiraceae</taxon>
        <taxon>Mediterraneibacter</taxon>
    </lineage>
</organism>
<evidence type="ECO:0000313" key="2">
    <source>
        <dbReference type="Proteomes" id="UP000823894"/>
    </source>
</evidence>
<dbReference type="InterPro" id="IPR024079">
    <property type="entry name" value="MetalloPept_cat_dom_sf"/>
</dbReference>